<dbReference type="PANTHER" id="PTHR23233">
    <property type="entry name" value="SAL-LIKE PROTEIN"/>
    <property type="match status" value="1"/>
</dbReference>
<dbReference type="FunFam" id="3.30.160.60:FF:001732">
    <property type="entry name" value="Zgc:162936"/>
    <property type="match status" value="1"/>
</dbReference>
<feature type="domain" description="C2H2-type" evidence="12">
    <location>
        <begin position="291"/>
        <end position="318"/>
    </location>
</feature>
<dbReference type="PROSITE" id="PS00028">
    <property type="entry name" value="ZINC_FINGER_C2H2_1"/>
    <property type="match status" value="4"/>
</dbReference>
<keyword evidence="4 10" id="KW-0863">Zinc-finger</keyword>
<feature type="region of interest" description="Disordered" evidence="11">
    <location>
        <begin position="111"/>
        <end position="255"/>
    </location>
</feature>
<keyword evidence="5" id="KW-0862">Zinc</keyword>
<evidence type="ECO:0000256" key="9">
    <source>
        <dbReference type="ARBA" id="ARBA00038474"/>
    </source>
</evidence>
<feature type="region of interest" description="Disordered" evidence="11">
    <location>
        <begin position="1"/>
        <end position="54"/>
    </location>
</feature>
<reference evidence="14" key="1">
    <citation type="submission" date="2011-07" db="EMBL/GenBank/DDBJ databases">
        <authorList>
            <consortium name="Caenorhabditis brenneri Sequencing and Analysis Consortium"/>
            <person name="Wilson R.K."/>
        </authorList>
    </citation>
    <scope>NUCLEOTIDE SEQUENCE [LARGE SCALE GENOMIC DNA]</scope>
    <source>
        <strain evidence="14">PB2801</strain>
    </source>
</reference>
<dbReference type="PANTHER" id="PTHR23233:SF84">
    <property type="entry name" value="FI23031P1"/>
    <property type="match status" value="1"/>
</dbReference>
<evidence type="ECO:0000256" key="5">
    <source>
        <dbReference type="ARBA" id="ARBA00022833"/>
    </source>
</evidence>
<evidence type="ECO:0000256" key="11">
    <source>
        <dbReference type="SAM" id="MobiDB-lite"/>
    </source>
</evidence>
<dbReference type="GO" id="GO:0000978">
    <property type="term" value="F:RNA polymerase II cis-regulatory region sequence-specific DNA binding"/>
    <property type="evidence" value="ECO:0007669"/>
    <property type="project" value="TreeGrafter"/>
</dbReference>
<keyword evidence="3" id="KW-0677">Repeat</keyword>
<dbReference type="InterPro" id="IPR051565">
    <property type="entry name" value="Sal_C2H2-zinc-finger"/>
</dbReference>
<sequence>MNGLCHYQPPPHHPTTHNHHQHHHQHREQHHQHHQQQTQPLHHFPHPQLPQHREQHHLLHHPAQLLSHQHQNHQQNRPLLNGHQQQHQDNQHHLRHQQLQNDQLPAQSIQPNQHYQQNERQQQSLNGHAPQQPHHPVMQQQNGPVPQNEQSQKNENQNGHIVQQQQQPEGSFQHQLPQQPHHPQQAQRIENPPQLSHQAPPLPTAQNGDHPPRRNGNNNQQYPWNNRNHGNTAPRNNTRMTHGLSQATYHPGHMDDTDLMMDEQDYAQYQIGYNPEEDEILEGMMTPRAVHQCNVCNKIFVSYKGLQQHAVIHTDQKPFRCDVCAKSFRFKSNLFEHRSVHSGFTPHACPYCGKTCRLKGNLKKHLRTHVTTKEELEAAWRPFASNRRPPADIPDDAIVVRGSGGPYFTPPAKIKKKGFGLGEPGQWVEKLQTGDLLPQVELEEKIRRLEDTIFNNATLERWSSLFEVAKSIAFETHDCPICKIQFMTRLDCLTHHTIEHGNKNEGLAYFCEKCFRPFADESSFNQHMSYHTRVVDLINNGTIVPDPSDPDILVPTNDEFQMLFDGSVTQLMLEQQMM</sequence>
<dbReference type="GO" id="GO:0005634">
    <property type="term" value="C:nucleus"/>
    <property type="evidence" value="ECO:0007669"/>
    <property type="project" value="UniProtKB-SubCell"/>
</dbReference>
<evidence type="ECO:0000256" key="1">
    <source>
        <dbReference type="ARBA" id="ARBA00004123"/>
    </source>
</evidence>
<feature type="domain" description="C2H2-type" evidence="12">
    <location>
        <begin position="347"/>
        <end position="374"/>
    </location>
</feature>
<dbReference type="OrthoDB" id="654211at2759"/>
<evidence type="ECO:0000256" key="10">
    <source>
        <dbReference type="PROSITE-ProRule" id="PRU00042"/>
    </source>
</evidence>
<dbReference type="SUPFAM" id="SSF57667">
    <property type="entry name" value="beta-beta-alpha zinc fingers"/>
    <property type="match status" value="2"/>
</dbReference>
<keyword evidence="2" id="KW-0479">Metal-binding</keyword>
<dbReference type="InterPro" id="IPR013087">
    <property type="entry name" value="Znf_C2H2_type"/>
</dbReference>
<dbReference type="eggNOG" id="KOG1721">
    <property type="taxonomic scope" value="Eukaryota"/>
</dbReference>
<dbReference type="GO" id="GO:0008270">
    <property type="term" value="F:zinc ion binding"/>
    <property type="evidence" value="ECO:0007669"/>
    <property type="project" value="UniProtKB-KW"/>
</dbReference>
<dbReference type="Pfam" id="PF00096">
    <property type="entry name" value="zf-C2H2"/>
    <property type="match status" value="2"/>
</dbReference>
<dbReference type="FunCoup" id="G0M7C4">
    <property type="interactions" value="891"/>
</dbReference>
<feature type="compositionally biased region" description="Polar residues" evidence="11">
    <location>
        <begin position="229"/>
        <end position="248"/>
    </location>
</feature>
<feature type="domain" description="C2H2-type" evidence="12">
    <location>
        <begin position="509"/>
        <end position="532"/>
    </location>
</feature>
<keyword evidence="14" id="KW-1185">Reference proteome</keyword>
<evidence type="ECO:0000256" key="7">
    <source>
        <dbReference type="ARBA" id="ARBA00023163"/>
    </source>
</evidence>
<evidence type="ECO:0000256" key="8">
    <source>
        <dbReference type="ARBA" id="ARBA00023242"/>
    </source>
</evidence>
<dbReference type="Proteomes" id="UP000008068">
    <property type="component" value="Unassembled WGS sequence"/>
</dbReference>
<dbReference type="FunFam" id="3.30.160.60:FF:000065">
    <property type="entry name" value="B-cell CLL/lymphoma 6, member B"/>
    <property type="match status" value="1"/>
</dbReference>
<dbReference type="Gene3D" id="3.30.160.60">
    <property type="entry name" value="Classic Zinc Finger"/>
    <property type="match status" value="4"/>
</dbReference>
<feature type="compositionally biased region" description="Basic residues" evidence="11">
    <location>
        <begin position="14"/>
        <end position="34"/>
    </location>
</feature>
<name>G0M7C4_CAEBE</name>
<evidence type="ECO:0000256" key="6">
    <source>
        <dbReference type="ARBA" id="ARBA00023015"/>
    </source>
</evidence>
<gene>
    <name evidence="13" type="primary">Cbn-lsy-2</name>
    <name evidence="13" type="ORF">CAEBREN_25393</name>
</gene>
<feature type="compositionally biased region" description="Low complexity" evidence="11">
    <location>
        <begin position="214"/>
        <end position="228"/>
    </location>
</feature>
<keyword evidence="6" id="KW-0805">Transcription regulation</keyword>
<protein>
    <submittedName>
        <fullName evidence="13">CBN-LSY-2 protein</fullName>
    </submittedName>
</protein>
<evidence type="ECO:0000313" key="14">
    <source>
        <dbReference type="Proteomes" id="UP000008068"/>
    </source>
</evidence>
<evidence type="ECO:0000256" key="3">
    <source>
        <dbReference type="ARBA" id="ARBA00022737"/>
    </source>
</evidence>
<dbReference type="GO" id="GO:0045893">
    <property type="term" value="P:positive regulation of DNA-templated transcription"/>
    <property type="evidence" value="ECO:0007669"/>
    <property type="project" value="UniProtKB-ARBA"/>
</dbReference>
<evidence type="ECO:0000256" key="4">
    <source>
        <dbReference type="ARBA" id="ARBA00022771"/>
    </source>
</evidence>
<keyword evidence="7" id="KW-0804">Transcription</keyword>
<feature type="compositionally biased region" description="Low complexity" evidence="11">
    <location>
        <begin position="111"/>
        <end position="187"/>
    </location>
</feature>
<dbReference type="HOGENOM" id="CLU_471915_0_0_1"/>
<dbReference type="GO" id="GO:0000981">
    <property type="term" value="F:DNA-binding transcription factor activity, RNA polymerase II-specific"/>
    <property type="evidence" value="ECO:0007669"/>
    <property type="project" value="TreeGrafter"/>
</dbReference>
<dbReference type="GO" id="GO:0005694">
    <property type="term" value="C:chromosome"/>
    <property type="evidence" value="ECO:0007669"/>
    <property type="project" value="UniProtKB-ARBA"/>
</dbReference>
<evidence type="ECO:0000313" key="13">
    <source>
        <dbReference type="EMBL" id="EGT30012.1"/>
    </source>
</evidence>
<comment type="subcellular location">
    <subcellularLocation>
        <location evidence="1">Nucleus</location>
    </subcellularLocation>
</comment>
<dbReference type="SMART" id="SM00355">
    <property type="entry name" value="ZnF_C2H2"/>
    <property type="match status" value="5"/>
</dbReference>
<dbReference type="STRING" id="135651.G0M7C4"/>
<dbReference type="AlphaFoldDB" id="G0M7C4"/>
<keyword evidence="8" id="KW-0539">Nucleus</keyword>
<proteinExistence type="inferred from homology"/>
<organism evidence="14">
    <name type="scientific">Caenorhabditis brenneri</name>
    <name type="common">Nematode worm</name>
    <dbReference type="NCBI Taxonomy" id="135651"/>
    <lineage>
        <taxon>Eukaryota</taxon>
        <taxon>Metazoa</taxon>
        <taxon>Ecdysozoa</taxon>
        <taxon>Nematoda</taxon>
        <taxon>Chromadorea</taxon>
        <taxon>Rhabditida</taxon>
        <taxon>Rhabditina</taxon>
        <taxon>Rhabditomorpha</taxon>
        <taxon>Rhabditoidea</taxon>
        <taxon>Rhabditidae</taxon>
        <taxon>Peloderinae</taxon>
        <taxon>Caenorhabditis</taxon>
    </lineage>
</organism>
<feature type="domain" description="C2H2-type" evidence="12">
    <location>
        <begin position="319"/>
        <end position="346"/>
    </location>
</feature>
<comment type="similarity">
    <text evidence="9">Belongs to the sal C2H2-type zinc-finger protein family.</text>
</comment>
<dbReference type="OMA" id="QHREQHH"/>
<accession>G0M7C4</accession>
<dbReference type="PROSITE" id="PS50157">
    <property type="entry name" value="ZINC_FINGER_C2H2_2"/>
    <property type="match status" value="4"/>
</dbReference>
<dbReference type="InterPro" id="IPR036236">
    <property type="entry name" value="Znf_C2H2_sf"/>
</dbReference>
<evidence type="ECO:0000256" key="2">
    <source>
        <dbReference type="ARBA" id="ARBA00022723"/>
    </source>
</evidence>
<evidence type="ECO:0000259" key="12">
    <source>
        <dbReference type="PROSITE" id="PS50157"/>
    </source>
</evidence>
<dbReference type="InParanoid" id="G0M7C4"/>
<dbReference type="EMBL" id="GL379786">
    <property type="protein sequence ID" value="EGT30012.1"/>
    <property type="molecule type" value="Genomic_DNA"/>
</dbReference>